<evidence type="ECO:0000256" key="5">
    <source>
        <dbReference type="ARBA" id="ARBA00047960"/>
    </source>
</evidence>
<reference evidence="7 8" key="1">
    <citation type="submission" date="2021-06" db="EMBL/GenBank/DDBJ databases">
        <authorList>
            <person name="Palmer J.M."/>
        </authorList>
    </citation>
    <scope>NUCLEOTIDE SEQUENCE [LARGE SCALE GENOMIC DNA]</scope>
    <source>
        <strain evidence="7 8">CL_MEX2019</strain>
        <tissue evidence="7">Muscle</tissue>
    </source>
</reference>
<comment type="similarity">
    <text evidence="2">Belongs to the GST superfamily. Mu family.</text>
</comment>
<organism evidence="7 8">
    <name type="scientific">Characodon lateralis</name>
    <dbReference type="NCBI Taxonomy" id="208331"/>
    <lineage>
        <taxon>Eukaryota</taxon>
        <taxon>Metazoa</taxon>
        <taxon>Chordata</taxon>
        <taxon>Craniata</taxon>
        <taxon>Vertebrata</taxon>
        <taxon>Euteleostomi</taxon>
        <taxon>Actinopterygii</taxon>
        <taxon>Neopterygii</taxon>
        <taxon>Teleostei</taxon>
        <taxon>Neoteleostei</taxon>
        <taxon>Acanthomorphata</taxon>
        <taxon>Ovalentaria</taxon>
        <taxon>Atherinomorphae</taxon>
        <taxon>Cyprinodontiformes</taxon>
        <taxon>Goodeidae</taxon>
        <taxon>Characodon</taxon>
    </lineage>
</organism>
<evidence type="ECO:0000313" key="7">
    <source>
        <dbReference type="EMBL" id="MED6272480.1"/>
    </source>
</evidence>
<evidence type="ECO:0000256" key="4">
    <source>
        <dbReference type="ARBA" id="ARBA00022679"/>
    </source>
</evidence>
<dbReference type="InterPro" id="IPR004045">
    <property type="entry name" value="Glutathione_S-Trfase_N"/>
</dbReference>
<dbReference type="InterPro" id="IPR036249">
    <property type="entry name" value="Thioredoxin-like_sf"/>
</dbReference>
<evidence type="ECO:0000259" key="6">
    <source>
        <dbReference type="PROSITE" id="PS50404"/>
    </source>
</evidence>
<dbReference type="PANTHER" id="PTHR11571:SF222">
    <property type="entry name" value="GLUTATHIONE TRANSFERASE"/>
    <property type="match status" value="1"/>
</dbReference>
<feature type="non-terminal residue" evidence="7">
    <location>
        <position position="1"/>
    </location>
</feature>
<dbReference type="Gene3D" id="3.40.30.10">
    <property type="entry name" value="Glutaredoxin"/>
    <property type="match status" value="1"/>
</dbReference>
<evidence type="ECO:0000256" key="1">
    <source>
        <dbReference type="ARBA" id="ARBA00003701"/>
    </source>
</evidence>
<evidence type="ECO:0000256" key="3">
    <source>
        <dbReference type="ARBA" id="ARBA00012452"/>
    </source>
</evidence>
<keyword evidence="8" id="KW-1185">Reference proteome</keyword>
<dbReference type="Proteomes" id="UP001352852">
    <property type="component" value="Unassembled WGS sequence"/>
</dbReference>
<dbReference type="SUPFAM" id="SSF52833">
    <property type="entry name" value="Thioredoxin-like"/>
    <property type="match status" value="1"/>
</dbReference>
<proteinExistence type="inferred from homology"/>
<sequence length="126" mass="14820">RQHHHPLFSLKTRGIKMTMLLAYWDVRGFVGHIRLMLEYTKSDYKEKFYVVGDAPGFDKSCWFNEKFKLGLDFPNLPYLIDGDKKVTQSMAILRYIARKHNLCEYYCPIQAFCLKDIYNSVGPLVC</sequence>
<dbReference type="InterPro" id="IPR003081">
    <property type="entry name" value="GST_mu"/>
</dbReference>
<comment type="caution">
    <text evidence="7">The sequence shown here is derived from an EMBL/GenBank/DDBJ whole genome shotgun (WGS) entry which is preliminary data.</text>
</comment>
<accession>A0ABU7DDB0</accession>
<comment type="catalytic activity">
    <reaction evidence="5">
        <text>RX + glutathione = an S-substituted glutathione + a halide anion + H(+)</text>
        <dbReference type="Rhea" id="RHEA:16437"/>
        <dbReference type="ChEBI" id="CHEBI:15378"/>
        <dbReference type="ChEBI" id="CHEBI:16042"/>
        <dbReference type="ChEBI" id="CHEBI:17792"/>
        <dbReference type="ChEBI" id="CHEBI:57925"/>
        <dbReference type="ChEBI" id="CHEBI:90779"/>
        <dbReference type="EC" id="2.5.1.18"/>
    </reaction>
</comment>
<gene>
    <name evidence="7" type="primary">GSTM1</name>
    <name evidence="7" type="ORF">CHARACLAT_030831</name>
</gene>
<evidence type="ECO:0000313" key="8">
    <source>
        <dbReference type="Proteomes" id="UP001352852"/>
    </source>
</evidence>
<dbReference type="EMBL" id="JAHUTJ010021145">
    <property type="protein sequence ID" value="MED6272480.1"/>
    <property type="molecule type" value="Genomic_DNA"/>
</dbReference>
<dbReference type="Pfam" id="PF02798">
    <property type="entry name" value="GST_N"/>
    <property type="match status" value="1"/>
</dbReference>
<dbReference type="PROSITE" id="PS50404">
    <property type="entry name" value="GST_NTER"/>
    <property type="match status" value="1"/>
</dbReference>
<name>A0ABU7DDB0_9TELE</name>
<dbReference type="InterPro" id="IPR050213">
    <property type="entry name" value="GST_superfamily"/>
</dbReference>
<dbReference type="CDD" id="cd03075">
    <property type="entry name" value="GST_N_Mu"/>
    <property type="match status" value="1"/>
</dbReference>
<evidence type="ECO:0000256" key="2">
    <source>
        <dbReference type="ARBA" id="ARBA00005861"/>
    </source>
</evidence>
<protein>
    <recommendedName>
        <fullName evidence="3">glutathione transferase</fullName>
        <ecNumber evidence="3">2.5.1.18</ecNumber>
    </recommendedName>
</protein>
<dbReference type="PRINTS" id="PR01267">
    <property type="entry name" value="GSTRNSFRASEM"/>
</dbReference>
<keyword evidence="4" id="KW-0808">Transferase</keyword>
<feature type="domain" description="GST N-terminal" evidence="6">
    <location>
        <begin position="17"/>
        <end position="104"/>
    </location>
</feature>
<comment type="function">
    <text evidence="1">Conjugation of reduced glutathione to a wide number of exogenous and endogenous hydrophobic electrophiles.</text>
</comment>
<dbReference type="PANTHER" id="PTHR11571">
    <property type="entry name" value="GLUTATHIONE S-TRANSFERASE"/>
    <property type="match status" value="1"/>
</dbReference>
<dbReference type="EC" id="2.5.1.18" evidence="3"/>